<comment type="similarity">
    <text evidence="1">Belongs to the CoA-transferase III family.</text>
</comment>
<name>A0ABW6SDC4_9NOCA</name>
<protein>
    <submittedName>
        <fullName evidence="3">CaiB/BaiF CoA transferase family protein</fullName>
    </submittedName>
</protein>
<dbReference type="PANTHER" id="PTHR48228:SF6">
    <property type="entry name" value="L-CARNITINE COA-TRANSFERASE"/>
    <property type="match status" value="1"/>
</dbReference>
<dbReference type="Proteomes" id="UP001601992">
    <property type="component" value="Unassembled WGS sequence"/>
</dbReference>
<evidence type="ECO:0000313" key="4">
    <source>
        <dbReference type="Proteomes" id="UP001601992"/>
    </source>
</evidence>
<dbReference type="InterPro" id="IPR050509">
    <property type="entry name" value="CoA-transferase_III"/>
</dbReference>
<evidence type="ECO:0000256" key="2">
    <source>
        <dbReference type="ARBA" id="ARBA00022679"/>
    </source>
</evidence>
<evidence type="ECO:0000256" key="1">
    <source>
        <dbReference type="ARBA" id="ARBA00008383"/>
    </source>
</evidence>
<sequence length="790" mass="84704">MAGPLDGLVVIDASWGLPAAISTMMLADYGARVVKLERPGGPVDADSALRKSTDRGKWSVEADLDTPEGRAVAEQLLAGADVFVESFGTGRAEALGLGYDRIHELFPELVYCSVTGYGNDGPLAGRPGYEALLNARLGQMAEQGGHRDGPIFMGHPTVSYGTAFITTIGILAALRARKLNGAGQKVDTSLLDGMLAISSMNWWWNEKDISYLARSGNQKGFGNKRLITDPFQCADGKWLIPHTGGPGSYKRMMDLLGFGEQTRTIAGPEMAVPLDDVELDIARNKVPQAFRSRPRDEWLELFHAADIAALPVLHPEETFADDQVIFAEVAIELPDAEHGTLRQIGPVIRFEKSSPATPEPAPGVGAHNERIGEITRSPLWAPAPVDEAIGAPLQGVKILDFSSYFATGFGARLLSDLGADVIKIEPLVGDQMRPLGDLFEAANRGKRNIALDLRTAEGQEIAHRLVAEADVVMQNYRPGKAEKIGLGYEQLRSINPDLIYAYLPGFGSSGPKSMLKSFAPLVSGLVGLNFEGAGAGNAPIRRVIGNEDLYNGFLGAVTVLLALHHRANTGAGQYVESPQLHSSLFVISEHSATPEGVAVPAHQLDSQQMGLSPLYRLYRTADGWIAIAVFGDAAFGRLASALDLADLAAEERFTSTAARAANADALADLLTARFAELDSAQAFTLLDGNRVPAEIPLDYPIMPELLWEEWAVESGRVVEHHHPEYGWSREVGMVIHLSETPGRFKGGSPRLGQDSADILGELGYSADRVATLMETVCALPTVAVAAAKEA</sequence>
<comment type="caution">
    <text evidence="3">The sequence shown here is derived from an EMBL/GenBank/DDBJ whole genome shotgun (WGS) entry which is preliminary data.</text>
</comment>
<gene>
    <name evidence="3" type="ORF">ACFYXQ_41480</name>
</gene>
<reference evidence="3 4" key="1">
    <citation type="submission" date="2024-10" db="EMBL/GenBank/DDBJ databases">
        <title>The Natural Products Discovery Center: Release of the First 8490 Sequenced Strains for Exploring Actinobacteria Biosynthetic Diversity.</title>
        <authorList>
            <person name="Kalkreuter E."/>
            <person name="Kautsar S.A."/>
            <person name="Yang D."/>
            <person name="Bader C.D."/>
            <person name="Teijaro C.N."/>
            <person name="Fluegel L."/>
            <person name="Davis C.M."/>
            <person name="Simpson J.R."/>
            <person name="Lauterbach L."/>
            <person name="Steele A.D."/>
            <person name="Gui C."/>
            <person name="Meng S."/>
            <person name="Li G."/>
            <person name="Viehrig K."/>
            <person name="Ye F."/>
            <person name="Su P."/>
            <person name="Kiefer A.F."/>
            <person name="Nichols A."/>
            <person name="Cepeda A.J."/>
            <person name="Yan W."/>
            <person name="Fan B."/>
            <person name="Jiang Y."/>
            <person name="Adhikari A."/>
            <person name="Zheng C.-J."/>
            <person name="Schuster L."/>
            <person name="Cowan T.M."/>
            <person name="Smanski M.J."/>
            <person name="Chevrette M.G."/>
            <person name="De Carvalho L.P.S."/>
            <person name="Shen B."/>
        </authorList>
    </citation>
    <scope>NUCLEOTIDE SEQUENCE [LARGE SCALE GENOMIC DNA]</scope>
    <source>
        <strain evidence="3 4">NPDC002593</strain>
    </source>
</reference>
<dbReference type="Gene3D" id="3.30.1540.10">
    <property type="entry name" value="formyl-coa transferase, domain 3"/>
    <property type="match status" value="1"/>
</dbReference>
<dbReference type="RefSeq" id="WP_387406761.1">
    <property type="nucleotide sequence ID" value="NZ_JBIAQY010000025.1"/>
</dbReference>
<dbReference type="EMBL" id="JBIAQY010000025">
    <property type="protein sequence ID" value="MFF3574239.1"/>
    <property type="molecule type" value="Genomic_DNA"/>
</dbReference>
<proteinExistence type="inferred from homology"/>
<dbReference type="GO" id="GO:0016740">
    <property type="term" value="F:transferase activity"/>
    <property type="evidence" value="ECO:0007669"/>
    <property type="project" value="UniProtKB-KW"/>
</dbReference>
<evidence type="ECO:0000313" key="3">
    <source>
        <dbReference type="EMBL" id="MFF3574239.1"/>
    </source>
</evidence>
<dbReference type="InterPro" id="IPR044855">
    <property type="entry name" value="CoA-Trfase_III_dom3_sf"/>
</dbReference>
<dbReference type="SUPFAM" id="SSF89796">
    <property type="entry name" value="CoA-transferase family III (CaiB/BaiF)"/>
    <property type="match status" value="2"/>
</dbReference>
<keyword evidence="4" id="KW-1185">Reference proteome</keyword>
<dbReference type="Gene3D" id="3.40.50.10540">
    <property type="entry name" value="Crotonobetainyl-coa:carnitine coa-transferase, domain 1"/>
    <property type="match status" value="3"/>
</dbReference>
<dbReference type="PANTHER" id="PTHR48228">
    <property type="entry name" value="SUCCINYL-COA--D-CITRAMALATE COA-TRANSFERASE"/>
    <property type="match status" value="1"/>
</dbReference>
<accession>A0ABW6SDC4</accession>
<dbReference type="InterPro" id="IPR023606">
    <property type="entry name" value="CoA-Trfase_III_dom_1_sf"/>
</dbReference>
<keyword evidence="2 3" id="KW-0808">Transferase</keyword>
<dbReference type="InterPro" id="IPR003673">
    <property type="entry name" value="CoA-Trfase_fam_III"/>
</dbReference>
<dbReference type="Pfam" id="PF02515">
    <property type="entry name" value="CoA_transf_3"/>
    <property type="match status" value="2"/>
</dbReference>
<organism evidence="3 4">
    <name type="scientific">Nocardia jiangxiensis</name>
    <dbReference type="NCBI Taxonomy" id="282685"/>
    <lineage>
        <taxon>Bacteria</taxon>
        <taxon>Bacillati</taxon>
        <taxon>Actinomycetota</taxon>
        <taxon>Actinomycetes</taxon>
        <taxon>Mycobacteriales</taxon>
        <taxon>Nocardiaceae</taxon>
        <taxon>Nocardia</taxon>
    </lineage>
</organism>